<dbReference type="GO" id="GO:0005524">
    <property type="term" value="F:ATP binding"/>
    <property type="evidence" value="ECO:0007669"/>
    <property type="project" value="UniProtKB-KW"/>
</dbReference>
<dbReference type="Pfam" id="PF00270">
    <property type="entry name" value="DEAD"/>
    <property type="match status" value="1"/>
</dbReference>
<dbReference type="Pfam" id="PF09369">
    <property type="entry name" value="MZB"/>
    <property type="match status" value="1"/>
</dbReference>
<dbReference type="InterPro" id="IPR018973">
    <property type="entry name" value="MZB"/>
</dbReference>
<dbReference type="eggNOG" id="COG1061">
    <property type="taxonomic scope" value="Bacteria"/>
</dbReference>
<dbReference type="Proteomes" id="UP000002318">
    <property type="component" value="Chromosome"/>
</dbReference>
<evidence type="ECO:0000259" key="4">
    <source>
        <dbReference type="PROSITE" id="PS51194"/>
    </source>
</evidence>
<dbReference type="Pfam" id="PF00271">
    <property type="entry name" value="Helicase_C"/>
    <property type="match status" value="1"/>
</dbReference>
<dbReference type="GO" id="GO:0043138">
    <property type="term" value="F:3'-5' DNA helicase activity"/>
    <property type="evidence" value="ECO:0007669"/>
    <property type="project" value="TreeGrafter"/>
</dbReference>
<evidence type="ECO:0000259" key="3">
    <source>
        <dbReference type="PROSITE" id="PS51192"/>
    </source>
</evidence>
<protein>
    <submittedName>
        <fullName evidence="5">DEAD/DEAH box helicase domain protein</fullName>
    </submittedName>
</protein>
<keyword evidence="1" id="KW-0547">Nucleotide-binding</keyword>
<dbReference type="GO" id="GO:0036297">
    <property type="term" value="P:interstrand cross-link repair"/>
    <property type="evidence" value="ECO:0007669"/>
    <property type="project" value="TreeGrafter"/>
</dbReference>
<gene>
    <name evidence="5" type="ordered locus">Spirs_2618</name>
</gene>
<dbReference type="eggNOG" id="COG1205">
    <property type="taxonomic scope" value="Bacteria"/>
</dbReference>
<evidence type="ECO:0000256" key="1">
    <source>
        <dbReference type="ARBA" id="ARBA00022741"/>
    </source>
</evidence>
<dbReference type="KEGG" id="ssm:Spirs_2618"/>
<proteinExistence type="predicted"/>
<dbReference type="GO" id="GO:0006289">
    <property type="term" value="P:nucleotide-excision repair"/>
    <property type="evidence" value="ECO:0007669"/>
    <property type="project" value="TreeGrafter"/>
</dbReference>
<dbReference type="PROSITE" id="PS51192">
    <property type="entry name" value="HELICASE_ATP_BIND_1"/>
    <property type="match status" value="1"/>
</dbReference>
<dbReference type="InterPro" id="IPR027417">
    <property type="entry name" value="P-loop_NTPase"/>
</dbReference>
<dbReference type="SMART" id="SM00487">
    <property type="entry name" value="DEXDc"/>
    <property type="match status" value="1"/>
</dbReference>
<dbReference type="STRING" id="573413.Spirs_2618"/>
<evidence type="ECO:0000313" key="6">
    <source>
        <dbReference type="Proteomes" id="UP000002318"/>
    </source>
</evidence>
<dbReference type="InterPro" id="IPR011545">
    <property type="entry name" value="DEAD/DEAH_box_helicase_dom"/>
</dbReference>
<dbReference type="CDD" id="cd17923">
    <property type="entry name" value="DEXHc_Hrq1-like"/>
    <property type="match status" value="1"/>
</dbReference>
<dbReference type="Pfam" id="PF22982">
    <property type="entry name" value="WHD_HRQ1"/>
    <property type="match status" value="1"/>
</dbReference>
<evidence type="ECO:0000256" key="2">
    <source>
        <dbReference type="ARBA" id="ARBA00022840"/>
    </source>
</evidence>
<dbReference type="Gene3D" id="3.40.50.300">
    <property type="entry name" value="P-loop containing nucleotide triphosphate hydrolases"/>
    <property type="match status" value="2"/>
</dbReference>
<keyword evidence="5" id="KW-0378">Hydrolase</keyword>
<dbReference type="SMART" id="SM00490">
    <property type="entry name" value="HELICc"/>
    <property type="match status" value="1"/>
</dbReference>
<sequence>MTSPLEGILEELKRDRSFASNVGAWKRLPAREGSYAPFPKELDERIVTALGQQGIGQLYSHQRLAWEKIRAGEHCVVVTPTASGKTLAYNLPVMQRLLAEPEARALYLFPTKALSQDQQSALNDIVLSDDLPVKITTYDGDTPKSLRVSARESGRIVISNPDMLHSGILPNHPKWIKFLSNLRFVVIDEVHTYRGIFGSHMANLMRRLVRIAGFYGSKIQFICCSATIKNPGELAEKIIGEPVSVIEENGAPSGAKNLILYNPPLVDAVQGIRRGVVLESRDIALRFLRGGVKTIVFGRSRIRVELIADYINKALANHFNENHRTRVEAYRGGYLPGERRQIERGLRDGSIKGVVSTNALELGIDIGGLDAAVLAGIPASVSSALQQSGRAGRGASESVAVLVASASPTDQYLVGHEDYFFGRSPEAASINPENLYILLDHLKCALFELPFSEGEDFGGNDTEPLLSYLEEEGVARYTGGKWFWADRGYPAEGVSLRSASSENVVIINTTGGKNEVIGEMDLPSAKELLFPKAVYLHRGRQFQSLRLDVENRRCDVEESSLNYYTDSIVKSDIKPLEIDLEESFPWGCALLADVLVRNQVAKYKKLKFATHENIGYGDISLPEEEMHTRSFILRFDEGGVPAGQFSEVEAALAEEVIARSASLLLSVAPLFLLCDHSDIGVSERLRDPHFALPAIYFYDKAPGGIGLAESMMKAFPAILKAGAERVSSCSCESGCPSCCGPDLSPDGGRKEAVVRFLNGWVRASGLG</sequence>
<dbReference type="HOGENOM" id="CLU_000809_3_2_12"/>
<dbReference type="PROSITE" id="PS51194">
    <property type="entry name" value="HELICASE_CTER"/>
    <property type="match status" value="1"/>
</dbReference>
<feature type="domain" description="Helicase ATP-binding" evidence="3">
    <location>
        <begin position="66"/>
        <end position="246"/>
    </location>
</feature>
<dbReference type="PANTHER" id="PTHR47957:SF3">
    <property type="entry name" value="ATP-DEPENDENT HELICASE HRQ1"/>
    <property type="match status" value="1"/>
</dbReference>
<dbReference type="InterPro" id="IPR014001">
    <property type="entry name" value="Helicase_ATP-bd"/>
</dbReference>
<keyword evidence="2" id="KW-0067">ATP-binding</keyword>
<dbReference type="OrthoDB" id="9774462at2"/>
<name>E1R4I7_SEDSS</name>
<organism evidence="5 6">
    <name type="scientific">Sediminispirochaeta smaragdinae (strain DSM 11293 / JCM 15392 / SEBR 4228)</name>
    <name type="common">Spirochaeta smaragdinae</name>
    <dbReference type="NCBI Taxonomy" id="573413"/>
    <lineage>
        <taxon>Bacteria</taxon>
        <taxon>Pseudomonadati</taxon>
        <taxon>Spirochaetota</taxon>
        <taxon>Spirochaetia</taxon>
        <taxon>Spirochaetales</taxon>
        <taxon>Spirochaetaceae</taxon>
        <taxon>Sediminispirochaeta</taxon>
    </lineage>
</organism>
<evidence type="ECO:0000313" key="5">
    <source>
        <dbReference type="EMBL" id="ADK81728.1"/>
    </source>
</evidence>
<dbReference type="AlphaFoldDB" id="E1R4I7"/>
<dbReference type="GO" id="GO:0003676">
    <property type="term" value="F:nucleic acid binding"/>
    <property type="evidence" value="ECO:0007669"/>
    <property type="project" value="InterPro"/>
</dbReference>
<keyword evidence="5" id="KW-0347">Helicase</keyword>
<reference evidence="5 6" key="1">
    <citation type="journal article" date="2010" name="Stand. Genomic Sci.">
        <title>Complete genome sequence of Spirochaeta smaragdinae type strain (SEBR 4228).</title>
        <authorList>
            <person name="Mavromatis K."/>
            <person name="Yasawong M."/>
            <person name="Chertkov O."/>
            <person name="Lapidus A."/>
            <person name="Lucas S."/>
            <person name="Nolan M."/>
            <person name="Del Rio T.G."/>
            <person name="Tice H."/>
            <person name="Cheng J.F."/>
            <person name="Pitluck S."/>
            <person name="Liolios K."/>
            <person name="Ivanova N."/>
            <person name="Tapia R."/>
            <person name="Han C."/>
            <person name="Bruce D."/>
            <person name="Goodwin L."/>
            <person name="Pati A."/>
            <person name="Chen A."/>
            <person name="Palaniappan K."/>
            <person name="Land M."/>
            <person name="Hauser L."/>
            <person name="Chang Y.J."/>
            <person name="Jeffries C.D."/>
            <person name="Detter J.C."/>
            <person name="Rohde M."/>
            <person name="Brambilla E."/>
            <person name="Spring S."/>
            <person name="Goker M."/>
            <person name="Sikorski J."/>
            <person name="Woyke T."/>
            <person name="Bristow J."/>
            <person name="Eisen J.A."/>
            <person name="Markowitz V."/>
            <person name="Hugenholtz P."/>
            <person name="Klenk H.P."/>
            <person name="Kyrpides N.C."/>
        </authorList>
    </citation>
    <scope>NUCLEOTIDE SEQUENCE [LARGE SCALE GENOMIC DNA]</scope>
    <source>
        <strain evidence="6">DSM 11293 / JCM 15392 / SEBR 4228</strain>
    </source>
</reference>
<dbReference type="SUPFAM" id="SSF52540">
    <property type="entry name" value="P-loop containing nucleoside triphosphate hydrolases"/>
    <property type="match status" value="1"/>
</dbReference>
<accession>E1R4I7</accession>
<dbReference type="RefSeq" id="WP_013255190.1">
    <property type="nucleotide sequence ID" value="NC_014364.1"/>
</dbReference>
<feature type="domain" description="Helicase C-terminal" evidence="4">
    <location>
        <begin position="280"/>
        <end position="443"/>
    </location>
</feature>
<dbReference type="EMBL" id="CP002116">
    <property type="protein sequence ID" value="ADK81728.1"/>
    <property type="molecule type" value="Genomic_DNA"/>
</dbReference>
<dbReference type="InterPro" id="IPR055227">
    <property type="entry name" value="HRQ1_WHD"/>
</dbReference>
<dbReference type="PANTHER" id="PTHR47957">
    <property type="entry name" value="ATP-DEPENDENT HELICASE HRQ1"/>
    <property type="match status" value="1"/>
</dbReference>
<dbReference type="InterPro" id="IPR001650">
    <property type="entry name" value="Helicase_C-like"/>
</dbReference>
<keyword evidence="6" id="KW-1185">Reference proteome</keyword>
<dbReference type="CDD" id="cd18797">
    <property type="entry name" value="SF2_C_Hrq"/>
    <property type="match status" value="1"/>
</dbReference>